<keyword evidence="6" id="KW-0004">4Fe-4S</keyword>
<keyword evidence="11" id="KW-0411">Iron-sulfur</keyword>
<evidence type="ECO:0000256" key="1">
    <source>
        <dbReference type="ARBA" id="ARBA00000843"/>
    </source>
</evidence>
<comment type="catalytic activity">
    <reaction evidence="1 14">
        <text>Hydrolyzes free adenine bases from 7,8-dihydro-8-oxoguanine:adenine mismatched double-stranded DNA, leaving an apurinic site.</text>
        <dbReference type="EC" id="3.2.2.31"/>
    </reaction>
</comment>
<sequence>MEFPNALQNWYLENRRDLPWRSTRDPYHIWLSEIMLQQTRVEQGLPYYTKFIEAFPEIEDLAAASSEKVLKLWQGLGYYSRARNLHETAKYVAYELNGKFPGSYKELLKLKGVGDYTASAIASFCYNEKVALVDGNVFRVFSRLKGIETPINTTEGKKLFKKLAEEALEKVNFDRSTYNQAIMEFGALHCKPANPACEVCPFNEECVALRTHKIKDLPVKLRKTRVKKRYFNYLVIETGNEETAIEKRTGKGIWHGLYQFPLVETKKKISEKELRQNELFRQYIKEKDFSVEIFNPEPVIHKLSHQHLYTTFWRVQVKEQENTVPLESISAYPVPVLIQNFLNEYLPEDYK</sequence>
<dbReference type="PANTHER" id="PTHR42944:SF1">
    <property type="entry name" value="ADENINE DNA GLYCOSYLASE"/>
    <property type="match status" value="1"/>
</dbReference>
<keyword evidence="9 15" id="KW-0378">Hydrolase</keyword>
<dbReference type="Pfam" id="PF00730">
    <property type="entry name" value="HhH-GPD"/>
    <property type="match status" value="1"/>
</dbReference>
<dbReference type="Gene3D" id="1.10.340.30">
    <property type="entry name" value="Hypothetical protein, domain 2"/>
    <property type="match status" value="1"/>
</dbReference>
<evidence type="ECO:0000256" key="14">
    <source>
        <dbReference type="RuleBase" id="RU365096"/>
    </source>
</evidence>
<dbReference type="GO" id="GO:0032357">
    <property type="term" value="F:oxidized purine DNA binding"/>
    <property type="evidence" value="ECO:0007669"/>
    <property type="project" value="TreeGrafter"/>
</dbReference>
<dbReference type="GO" id="GO:0035485">
    <property type="term" value="F:adenine/guanine mispair binding"/>
    <property type="evidence" value="ECO:0007669"/>
    <property type="project" value="TreeGrafter"/>
</dbReference>
<dbReference type="InterPro" id="IPR005760">
    <property type="entry name" value="A/G_AdeGlyc_MutY"/>
</dbReference>
<dbReference type="OrthoDB" id="9802365at2"/>
<dbReference type="Gene3D" id="3.90.79.10">
    <property type="entry name" value="Nucleoside Triphosphate Pyrophosphohydrolase"/>
    <property type="match status" value="1"/>
</dbReference>
<dbReference type="Pfam" id="PF14815">
    <property type="entry name" value="NUDIX_4"/>
    <property type="match status" value="1"/>
</dbReference>
<dbReference type="KEGG" id="gfl:GRFL_1738"/>
<reference evidence="15 16" key="1">
    <citation type="submission" date="2016-07" db="EMBL/GenBank/DDBJ databases">
        <title>Multi-omics approach to identify versatile polysaccharide utilization systems of a marine flavobacterium Gramella flava.</title>
        <authorList>
            <person name="Tang K."/>
        </authorList>
    </citation>
    <scope>NUCLEOTIDE SEQUENCE [LARGE SCALE GENOMIC DNA]</scope>
    <source>
        <strain evidence="15 16">JLT2011</strain>
    </source>
</reference>
<dbReference type="Gene3D" id="1.10.1670.10">
    <property type="entry name" value="Helix-hairpin-Helix base-excision DNA repair enzymes (C-terminal)"/>
    <property type="match status" value="1"/>
</dbReference>
<dbReference type="CDD" id="cd00056">
    <property type="entry name" value="ENDO3c"/>
    <property type="match status" value="1"/>
</dbReference>
<evidence type="ECO:0000256" key="11">
    <source>
        <dbReference type="ARBA" id="ARBA00023014"/>
    </source>
</evidence>
<evidence type="ECO:0000256" key="7">
    <source>
        <dbReference type="ARBA" id="ARBA00022723"/>
    </source>
</evidence>
<keyword evidence="7" id="KW-0479">Metal-binding</keyword>
<dbReference type="SUPFAM" id="SSF48150">
    <property type="entry name" value="DNA-glycosylase"/>
    <property type="match status" value="1"/>
</dbReference>
<keyword evidence="10 14" id="KW-0408">Iron</keyword>
<keyword evidence="12" id="KW-0234">DNA repair</keyword>
<evidence type="ECO:0000256" key="5">
    <source>
        <dbReference type="ARBA" id="ARBA00022023"/>
    </source>
</evidence>
<name>A0A1L7I5S5_9FLAO</name>
<dbReference type="GO" id="GO:0000701">
    <property type="term" value="F:purine-specific mismatch base pair DNA N-glycosylase activity"/>
    <property type="evidence" value="ECO:0007669"/>
    <property type="project" value="UniProtKB-EC"/>
</dbReference>
<evidence type="ECO:0000256" key="12">
    <source>
        <dbReference type="ARBA" id="ARBA00023204"/>
    </source>
</evidence>
<comment type="function">
    <text evidence="2">Adenine glycosylase active on G-A mispairs. MutY also corrects error-prone DNA synthesis past GO lesions which are due to the oxidatively damaged form of guanine: 7,8-dihydro-8-oxoguanine (8-oxo-dGTP).</text>
</comment>
<dbReference type="EC" id="3.2.2.31" evidence="4 14"/>
<dbReference type="PROSITE" id="PS00764">
    <property type="entry name" value="ENDONUCLEASE_III_1"/>
    <property type="match status" value="1"/>
</dbReference>
<comment type="similarity">
    <text evidence="3 14">Belongs to the Nth/MutY family.</text>
</comment>
<dbReference type="InterPro" id="IPR023170">
    <property type="entry name" value="HhH_base_excis_C"/>
</dbReference>
<evidence type="ECO:0000256" key="2">
    <source>
        <dbReference type="ARBA" id="ARBA00002933"/>
    </source>
</evidence>
<gene>
    <name evidence="15" type="ORF">GRFL_1738</name>
</gene>
<dbReference type="GO" id="GO:0006298">
    <property type="term" value="P:mismatch repair"/>
    <property type="evidence" value="ECO:0007669"/>
    <property type="project" value="TreeGrafter"/>
</dbReference>
<evidence type="ECO:0000313" key="15">
    <source>
        <dbReference type="EMBL" id="APU68462.1"/>
    </source>
</evidence>
<evidence type="ECO:0000256" key="9">
    <source>
        <dbReference type="ARBA" id="ARBA00022801"/>
    </source>
</evidence>
<dbReference type="GO" id="GO:0034039">
    <property type="term" value="F:8-oxo-7,8-dihydroguanine DNA N-glycosylase activity"/>
    <property type="evidence" value="ECO:0007669"/>
    <property type="project" value="TreeGrafter"/>
</dbReference>
<dbReference type="GO" id="GO:0006284">
    <property type="term" value="P:base-excision repair"/>
    <property type="evidence" value="ECO:0007669"/>
    <property type="project" value="UniProtKB-UniRule"/>
</dbReference>
<dbReference type="GO" id="GO:0046872">
    <property type="term" value="F:metal ion binding"/>
    <property type="evidence" value="ECO:0007669"/>
    <property type="project" value="UniProtKB-UniRule"/>
</dbReference>
<dbReference type="InterPro" id="IPR003265">
    <property type="entry name" value="HhH-GPD_domain"/>
</dbReference>
<keyword evidence="16" id="KW-1185">Reference proteome</keyword>
<accession>A0A1L7I5S5</accession>
<evidence type="ECO:0000256" key="10">
    <source>
        <dbReference type="ARBA" id="ARBA00023004"/>
    </source>
</evidence>
<dbReference type="GO" id="GO:0051539">
    <property type="term" value="F:4 iron, 4 sulfur cluster binding"/>
    <property type="evidence" value="ECO:0007669"/>
    <property type="project" value="UniProtKB-UniRule"/>
</dbReference>
<dbReference type="PANTHER" id="PTHR42944">
    <property type="entry name" value="ADENINE DNA GLYCOSYLASE"/>
    <property type="match status" value="1"/>
</dbReference>
<dbReference type="STRING" id="1229726.GRFL_1738"/>
<dbReference type="CDD" id="cd03431">
    <property type="entry name" value="NUDIX_DNA_Glycosylase_C-MutY"/>
    <property type="match status" value="1"/>
</dbReference>
<evidence type="ECO:0000256" key="8">
    <source>
        <dbReference type="ARBA" id="ARBA00022763"/>
    </source>
</evidence>
<organism evidence="15 16">
    <name type="scientific">Christiangramia flava JLT2011</name>
    <dbReference type="NCBI Taxonomy" id="1229726"/>
    <lineage>
        <taxon>Bacteria</taxon>
        <taxon>Pseudomonadati</taxon>
        <taxon>Bacteroidota</taxon>
        <taxon>Flavobacteriia</taxon>
        <taxon>Flavobacteriales</taxon>
        <taxon>Flavobacteriaceae</taxon>
        <taxon>Christiangramia</taxon>
    </lineage>
</organism>
<evidence type="ECO:0000313" key="16">
    <source>
        <dbReference type="Proteomes" id="UP000186230"/>
    </source>
</evidence>
<proteinExistence type="inferred from homology"/>
<dbReference type="InterPro" id="IPR015797">
    <property type="entry name" value="NUDIX_hydrolase-like_dom_sf"/>
</dbReference>
<dbReference type="AlphaFoldDB" id="A0A1L7I5S5"/>
<dbReference type="InterPro" id="IPR029119">
    <property type="entry name" value="MutY_C"/>
</dbReference>
<evidence type="ECO:0000256" key="13">
    <source>
        <dbReference type="ARBA" id="ARBA00023295"/>
    </source>
</evidence>
<dbReference type="Pfam" id="PF00633">
    <property type="entry name" value="HHH"/>
    <property type="match status" value="1"/>
</dbReference>
<evidence type="ECO:0000256" key="4">
    <source>
        <dbReference type="ARBA" id="ARBA00012045"/>
    </source>
</evidence>
<keyword evidence="8 14" id="KW-0227">DNA damage</keyword>
<dbReference type="SUPFAM" id="SSF55811">
    <property type="entry name" value="Nudix"/>
    <property type="match status" value="1"/>
</dbReference>
<evidence type="ECO:0000256" key="6">
    <source>
        <dbReference type="ARBA" id="ARBA00022485"/>
    </source>
</evidence>
<evidence type="ECO:0000256" key="3">
    <source>
        <dbReference type="ARBA" id="ARBA00008343"/>
    </source>
</evidence>
<dbReference type="NCBIfam" id="TIGR01084">
    <property type="entry name" value="mutY"/>
    <property type="match status" value="1"/>
</dbReference>
<comment type="cofactor">
    <cofactor evidence="14">
        <name>[4Fe-4S] cluster</name>
        <dbReference type="ChEBI" id="CHEBI:49883"/>
    </cofactor>
    <text evidence="14">Binds 1 [4Fe-4S] cluster.</text>
</comment>
<dbReference type="RefSeq" id="WP_083644232.1">
    <property type="nucleotide sequence ID" value="NZ_AMRU01000001.1"/>
</dbReference>
<dbReference type="EMBL" id="CP016359">
    <property type="protein sequence ID" value="APU68462.1"/>
    <property type="molecule type" value="Genomic_DNA"/>
</dbReference>
<dbReference type="FunFam" id="1.10.340.30:FF:000002">
    <property type="entry name" value="Adenine DNA glycosylase"/>
    <property type="match status" value="1"/>
</dbReference>
<dbReference type="InterPro" id="IPR044298">
    <property type="entry name" value="MIG/MutY"/>
</dbReference>
<dbReference type="SMART" id="SM00478">
    <property type="entry name" value="ENDO3c"/>
    <property type="match status" value="1"/>
</dbReference>
<dbReference type="InterPro" id="IPR011257">
    <property type="entry name" value="DNA_glycosylase"/>
</dbReference>
<dbReference type="Proteomes" id="UP000186230">
    <property type="component" value="Chromosome"/>
</dbReference>
<protein>
    <recommendedName>
        <fullName evidence="5 14">Adenine DNA glycosylase</fullName>
        <ecNumber evidence="4 14">3.2.2.31</ecNumber>
    </recommendedName>
</protein>
<keyword evidence="13 14" id="KW-0326">Glycosidase</keyword>
<dbReference type="InterPro" id="IPR004035">
    <property type="entry name" value="Endouclease-III_FeS-bd_BS"/>
</dbReference>
<dbReference type="InterPro" id="IPR000445">
    <property type="entry name" value="HhH_motif"/>
</dbReference>